<dbReference type="Proteomes" id="UP000054532">
    <property type="component" value="Unassembled WGS sequence"/>
</dbReference>
<reference evidence="2" key="1">
    <citation type="submission" date="2013-11" db="EMBL/GenBank/DDBJ databases">
        <title>The Genome Sequence of Phytophthora parasitica IAC_01/95.</title>
        <authorList>
            <consortium name="The Broad Institute Genomics Platform"/>
            <person name="Russ C."/>
            <person name="Tyler B."/>
            <person name="Panabieres F."/>
            <person name="Shan W."/>
            <person name="Tripathy S."/>
            <person name="Grunwald N."/>
            <person name="Machado M."/>
            <person name="Johnson C.S."/>
            <person name="Arredondo F."/>
            <person name="Hong C."/>
            <person name="Coffey M."/>
            <person name="Young S.K."/>
            <person name="Zeng Q."/>
            <person name="Gargeya S."/>
            <person name="Fitzgerald M."/>
            <person name="Abouelleil A."/>
            <person name="Alvarado L."/>
            <person name="Chapman S.B."/>
            <person name="Gainer-Dewar J."/>
            <person name="Goldberg J."/>
            <person name="Griggs A."/>
            <person name="Gujja S."/>
            <person name="Hansen M."/>
            <person name="Howarth C."/>
            <person name="Imamovic A."/>
            <person name="Ireland A."/>
            <person name="Larimer J."/>
            <person name="McCowan C."/>
            <person name="Murphy C."/>
            <person name="Pearson M."/>
            <person name="Poon T.W."/>
            <person name="Priest M."/>
            <person name="Roberts A."/>
            <person name="Saif S."/>
            <person name="Shea T."/>
            <person name="Sykes S."/>
            <person name="Wortman J."/>
            <person name="Nusbaum C."/>
            <person name="Birren B."/>
        </authorList>
    </citation>
    <scope>NUCLEOTIDE SEQUENCE [LARGE SCALE GENOMIC DNA]</scope>
    <source>
        <strain evidence="2">IAC_01/95</strain>
    </source>
</reference>
<sequence length="163" mass="18280">MAVACTLRLIIGAGLILYPLDHEREPWLELWPTWYGSVWTSERGNRCGTPAAAANQLQLVHSFADNSSRTASASSLFSPYHLRNLFYLLIGAGDRYSLGWGERRFYVREVFMQVNVEGIFSVQFEMEVKIHSGTGTRAACHDASRCIRIVAEKSDLSLYNMGG</sequence>
<evidence type="ECO:0000313" key="2">
    <source>
        <dbReference type="EMBL" id="ETM48843.1"/>
    </source>
</evidence>
<proteinExistence type="predicted"/>
<dbReference type="VEuPathDB" id="FungiDB:PPTG_21011"/>
<dbReference type="AlphaFoldDB" id="W2NLP3"/>
<feature type="chain" id="PRO_5005377546" evidence="1">
    <location>
        <begin position="17"/>
        <end position="163"/>
    </location>
</feature>
<name>W2NLP3_PHYNI</name>
<keyword evidence="1" id="KW-0732">Signal</keyword>
<gene>
    <name evidence="2" type="ORF">L914_06684</name>
</gene>
<protein>
    <submittedName>
        <fullName evidence="2">Uncharacterized protein</fullName>
    </submittedName>
</protein>
<accession>W2NLP3</accession>
<evidence type="ECO:0000256" key="1">
    <source>
        <dbReference type="SAM" id="SignalP"/>
    </source>
</evidence>
<dbReference type="EMBL" id="KI692248">
    <property type="protein sequence ID" value="ETM48843.1"/>
    <property type="molecule type" value="Genomic_DNA"/>
</dbReference>
<feature type="signal peptide" evidence="1">
    <location>
        <begin position="1"/>
        <end position="16"/>
    </location>
</feature>
<organism evidence="2">
    <name type="scientific">Phytophthora nicotianae</name>
    <name type="common">Potato buckeye rot agent</name>
    <name type="synonym">Phytophthora parasitica</name>
    <dbReference type="NCBI Taxonomy" id="4792"/>
    <lineage>
        <taxon>Eukaryota</taxon>
        <taxon>Sar</taxon>
        <taxon>Stramenopiles</taxon>
        <taxon>Oomycota</taxon>
        <taxon>Peronosporomycetes</taxon>
        <taxon>Peronosporales</taxon>
        <taxon>Peronosporaceae</taxon>
        <taxon>Phytophthora</taxon>
    </lineage>
</organism>